<evidence type="ECO:0000313" key="2">
    <source>
        <dbReference type="EMBL" id="KAK4188165.1"/>
    </source>
</evidence>
<feature type="compositionally biased region" description="Basic and acidic residues" evidence="1">
    <location>
        <begin position="73"/>
        <end position="86"/>
    </location>
</feature>
<feature type="region of interest" description="Disordered" evidence="1">
    <location>
        <begin position="56"/>
        <end position="86"/>
    </location>
</feature>
<gene>
    <name evidence="2" type="ORF">QBC35DRAFT_212431</name>
</gene>
<dbReference type="EMBL" id="MU864392">
    <property type="protein sequence ID" value="KAK4188165.1"/>
    <property type="molecule type" value="Genomic_DNA"/>
</dbReference>
<comment type="caution">
    <text evidence="2">The sequence shown here is derived from an EMBL/GenBank/DDBJ whole genome shotgun (WGS) entry which is preliminary data.</text>
</comment>
<evidence type="ECO:0000313" key="3">
    <source>
        <dbReference type="Proteomes" id="UP001302126"/>
    </source>
</evidence>
<feature type="region of interest" description="Disordered" evidence="1">
    <location>
        <begin position="1"/>
        <end position="25"/>
    </location>
</feature>
<organism evidence="2 3">
    <name type="scientific">Podospora australis</name>
    <dbReference type="NCBI Taxonomy" id="1536484"/>
    <lineage>
        <taxon>Eukaryota</taxon>
        <taxon>Fungi</taxon>
        <taxon>Dikarya</taxon>
        <taxon>Ascomycota</taxon>
        <taxon>Pezizomycotina</taxon>
        <taxon>Sordariomycetes</taxon>
        <taxon>Sordariomycetidae</taxon>
        <taxon>Sordariales</taxon>
        <taxon>Podosporaceae</taxon>
        <taxon>Podospora</taxon>
    </lineage>
</organism>
<evidence type="ECO:0000256" key="1">
    <source>
        <dbReference type="SAM" id="MobiDB-lite"/>
    </source>
</evidence>
<reference evidence="2" key="2">
    <citation type="submission" date="2023-05" db="EMBL/GenBank/DDBJ databases">
        <authorList>
            <consortium name="Lawrence Berkeley National Laboratory"/>
            <person name="Steindorff A."/>
            <person name="Hensen N."/>
            <person name="Bonometti L."/>
            <person name="Westerberg I."/>
            <person name="Brannstrom I.O."/>
            <person name="Guillou S."/>
            <person name="Cros-Aarteil S."/>
            <person name="Calhoun S."/>
            <person name="Haridas S."/>
            <person name="Kuo A."/>
            <person name="Mondo S."/>
            <person name="Pangilinan J."/>
            <person name="Riley R."/>
            <person name="Labutti K."/>
            <person name="Andreopoulos B."/>
            <person name="Lipzen A."/>
            <person name="Chen C."/>
            <person name="Yanf M."/>
            <person name="Daum C."/>
            <person name="Ng V."/>
            <person name="Clum A."/>
            <person name="Ohm R."/>
            <person name="Martin F."/>
            <person name="Silar P."/>
            <person name="Natvig D."/>
            <person name="Lalanne C."/>
            <person name="Gautier V."/>
            <person name="Ament-Velasquez S.L."/>
            <person name="Kruys A."/>
            <person name="Hutchinson M.I."/>
            <person name="Powell A.J."/>
            <person name="Barry K."/>
            <person name="Miller A.N."/>
            <person name="Grigoriev I.V."/>
            <person name="Debuchy R."/>
            <person name="Gladieux P."/>
            <person name="Thoren M.H."/>
            <person name="Johannesson H."/>
        </authorList>
    </citation>
    <scope>NUCLEOTIDE SEQUENCE</scope>
    <source>
        <strain evidence="2">PSN309</strain>
    </source>
</reference>
<evidence type="ECO:0008006" key="4">
    <source>
        <dbReference type="Google" id="ProtNLM"/>
    </source>
</evidence>
<feature type="compositionally biased region" description="Basic and acidic residues" evidence="1">
    <location>
        <begin position="1"/>
        <end position="17"/>
    </location>
</feature>
<name>A0AAN6WVN7_9PEZI</name>
<sequence length="86" mass="9689">MENSKDHPTCVMDKHGDSFLSAQEDPNSRIQHFQVDSHALRRASPVFDKMLFGGWKETRPRADDSNPSGSSVKVEEVKEEQNVEGC</sequence>
<proteinExistence type="predicted"/>
<reference evidence="2" key="1">
    <citation type="journal article" date="2023" name="Mol. Phylogenet. Evol.">
        <title>Genome-scale phylogeny and comparative genomics of the fungal order Sordariales.</title>
        <authorList>
            <person name="Hensen N."/>
            <person name="Bonometti L."/>
            <person name="Westerberg I."/>
            <person name="Brannstrom I.O."/>
            <person name="Guillou S."/>
            <person name="Cros-Aarteil S."/>
            <person name="Calhoun S."/>
            <person name="Haridas S."/>
            <person name="Kuo A."/>
            <person name="Mondo S."/>
            <person name="Pangilinan J."/>
            <person name="Riley R."/>
            <person name="LaButti K."/>
            <person name="Andreopoulos B."/>
            <person name="Lipzen A."/>
            <person name="Chen C."/>
            <person name="Yan M."/>
            <person name="Daum C."/>
            <person name="Ng V."/>
            <person name="Clum A."/>
            <person name="Steindorff A."/>
            <person name="Ohm R.A."/>
            <person name="Martin F."/>
            <person name="Silar P."/>
            <person name="Natvig D.O."/>
            <person name="Lalanne C."/>
            <person name="Gautier V."/>
            <person name="Ament-Velasquez S.L."/>
            <person name="Kruys A."/>
            <person name="Hutchinson M.I."/>
            <person name="Powell A.J."/>
            <person name="Barry K."/>
            <person name="Miller A.N."/>
            <person name="Grigoriev I.V."/>
            <person name="Debuchy R."/>
            <person name="Gladieux P."/>
            <person name="Hiltunen Thoren M."/>
            <person name="Johannesson H."/>
        </authorList>
    </citation>
    <scope>NUCLEOTIDE SEQUENCE</scope>
    <source>
        <strain evidence="2">PSN309</strain>
    </source>
</reference>
<dbReference type="AlphaFoldDB" id="A0AAN6WVN7"/>
<dbReference type="Proteomes" id="UP001302126">
    <property type="component" value="Unassembled WGS sequence"/>
</dbReference>
<protein>
    <recommendedName>
        <fullName evidence="4">BTB domain-containing protein</fullName>
    </recommendedName>
</protein>
<keyword evidence="3" id="KW-1185">Reference proteome</keyword>
<accession>A0AAN6WVN7</accession>